<keyword evidence="9" id="KW-0130">Cell adhesion</keyword>
<evidence type="ECO:0000259" key="15">
    <source>
        <dbReference type="PROSITE" id="PS51041"/>
    </source>
</evidence>
<name>A0A5C6MJW4_9TELE</name>
<evidence type="ECO:0000256" key="7">
    <source>
        <dbReference type="ARBA" id="ARBA00022729"/>
    </source>
</evidence>
<keyword evidence="17" id="KW-1185">Reference proteome</keyword>
<protein>
    <recommendedName>
        <fullName evidence="2">Transforming growth factor-beta-induced protein ig-h3</fullName>
    </recommendedName>
</protein>
<evidence type="ECO:0000259" key="14">
    <source>
        <dbReference type="PROSITE" id="PS50213"/>
    </source>
</evidence>
<comment type="subunit">
    <text evidence="12">Binds to type I, II, and IV collagens.</text>
</comment>
<feature type="compositionally biased region" description="Basic and acidic residues" evidence="13">
    <location>
        <begin position="761"/>
        <end position="770"/>
    </location>
</feature>
<dbReference type="InterPro" id="IPR050904">
    <property type="entry name" value="Adhesion/Biosynth-related"/>
</dbReference>
<evidence type="ECO:0000256" key="9">
    <source>
        <dbReference type="ARBA" id="ARBA00022889"/>
    </source>
</evidence>
<sequence>MLTRVISYECCPGYERIPGTRGCPAELPMVNIYNTLAVIGASTTQMYSERAKLKEELEGPGSFTFFAPSNKAWAALPTEILDALVSNVNIELLNALHYHMVNRRLTSEELKHGSSFASMYLDFPVHIHHYSNGIVTVNCARLIKPDQRASNGIVHVVDRVITAISNNVNAIIDLDDNLERLRVSVRRSAAAAESQRFLDSHFLCGHGCCRSHLLVGSEGSYTVFAPTNEAFQKIPQETLNRILGDPVALRDLLNFHMLRHVRCSESIVSGSAMETLQGATLEVGCDGDQMTLNGKAIVTKRDQLGTNGVVHYVSELLIPDSAKVLLELAEGSSVTVATKLFVDAGLVSHLKGSEALTMLAPLDEAFKGSVAMTPELRKLLRNHLVKGQLSSQALYHGQELETLGGLRLRVFVYRNNLCIENACIAAHDKTGRFATLFTVDKLLTPPTGTIMDVLKDDDRFSLLVGALQTAGMTQLLSQQGALSLFAPTNEAFNALPPSELSRLMLSARFCSPWFCSPWFCSPWFCSPPRFCSPCNGVELSALLRYHLGEGLLVSGGMSSHTRVRPLQGARLELAVRNYTVYVNKVAIADADRMATNGVVHAIGSILKPLRESLLQSHDSHMTQACRRIIRVRVGLWRSRRRRQALEVQEETGSGGPGGDRLWRSSRRQTLEVQRRRQALEVQEETGSGGPGGDRLWRSRRRQTLEVQEETDSGGPGETDSGGPEGDRLWRSSRRRQTLEVQEETGSGGPGGDRLWRSRRKQTLEVQKETDSGGPAGGDRLWGSRGDRLWRSRRRQTLEVQKETDSGGPGGDRLWRSRRKQTLEVQKETDSGALKVDQEQADGPAAVPRAALPSRAGVNSFKDNDLFQKVLKSRSSRTMEMQ</sequence>
<comment type="function">
    <text evidence="11">Plays a role in cell adhesion. May play a role in cell-collagen interactions.</text>
</comment>
<evidence type="ECO:0000256" key="8">
    <source>
        <dbReference type="ARBA" id="ARBA00022737"/>
    </source>
</evidence>
<dbReference type="Proteomes" id="UP000324091">
    <property type="component" value="Chromosome 9"/>
</dbReference>
<feature type="domain" description="EMI" evidence="15">
    <location>
        <begin position="1"/>
        <end position="25"/>
    </location>
</feature>
<organism evidence="16 17">
    <name type="scientific">Takifugu flavidus</name>
    <name type="common">sansaifugu</name>
    <dbReference type="NCBI Taxonomy" id="433684"/>
    <lineage>
        <taxon>Eukaryota</taxon>
        <taxon>Metazoa</taxon>
        <taxon>Chordata</taxon>
        <taxon>Craniata</taxon>
        <taxon>Vertebrata</taxon>
        <taxon>Euteleostomi</taxon>
        <taxon>Actinopterygii</taxon>
        <taxon>Neopterygii</taxon>
        <taxon>Teleostei</taxon>
        <taxon>Neoteleostei</taxon>
        <taxon>Acanthomorphata</taxon>
        <taxon>Eupercaria</taxon>
        <taxon>Tetraodontiformes</taxon>
        <taxon>Tetradontoidea</taxon>
        <taxon>Tetraodontidae</taxon>
        <taxon>Takifugu</taxon>
    </lineage>
</organism>
<dbReference type="PROSITE" id="PS50213">
    <property type="entry name" value="FAS1"/>
    <property type="match status" value="4"/>
</dbReference>
<evidence type="ECO:0000313" key="16">
    <source>
        <dbReference type="EMBL" id="TWW55494.1"/>
    </source>
</evidence>
<evidence type="ECO:0000256" key="11">
    <source>
        <dbReference type="ARBA" id="ARBA00045945"/>
    </source>
</evidence>
<dbReference type="Gene3D" id="2.30.180.10">
    <property type="entry name" value="FAS1 domain"/>
    <property type="match status" value="4"/>
</dbReference>
<evidence type="ECO:0000256" key="12">
    <source>
        <dbReference type="ARBA" id="ARBA00047016"/>
    </source>
</evidence>
<evidence type="ECO:0000313" key="17">
    <source>
        <dbReference type="Proteomes" id="UP000324091"/>
    </source>
</evidence>
<dbReference type="InterPro" id="IPR036378">
    <property type="entry name" value="FAS1_dom_sf"/>
</dbReference>
<feature type="domain" description="FAS1" evidence="14">
    <location>
        <begin position="321"/>
        <end position="443"/>
    </location>
</feature>
<comment type="subcellular location">
    <subcellularLocation>
        <location evidence="1">Secreted</location>
        <location evidence="1">Extracellular space</location>
        <location evidence="1">Extracellular matrix</location>
    </subcellularLocation>
</comment>
<dbReference type="PANTHER" id="PTHR10900:SF82">
    <property type="entry name" value="TRANSFORMING GROWTH FACTOR-BETA-INDUCED PROTEIN IG-H3"/>
    <property type="match status" value="1"/>
</dbReference>
<dbReference type="EMBL" id="RHFK02000022">
    <property type="protein sequence ID" value="TWW55494.1"/>
    <property type="molecule type" value="Genomic_DNA"/>
</dbReference>
<comment type="caution">
    <text evidence="16">The sequence shown here is derived from an EMBL/GenBank/DDBJ whole genome shotgun (WGS) entry which is preliminary data.</text>
</comment>
<keyword evidence="5" id="KW-0272">Extracellular matrix</keyword>
<dbReference type="FunFam" id="2.30.180.10:FF:000002">
    <property type="entry name" value="periostin isoform X1"/>
    <property type="match status" value="1"/>
</dbReference>
<dbReference type="FunFam" id="2.30.180.10:FF:000001">
    <property type="entry name" value="periostin isoform X1"/>
    <property type="match status" value="1"/>
</dbReference>
<keyword evidence="4" id="KW-0964">Secreted</keyword>
<dbReference type="InterPro" id="IPR011489">
    <property type="entry name" value="EMI_domain"/>
</dbReference>
<dbReference type="PROSITE" id="PS51041">
    <property type="entry name" value="EMI"/>
    <property type="match status" value="1"/>
</dbReference>
<dbReference type="Pfam" id="PF02469">
    <property type="entry name" value="Fasciclin"/>
    <property type="match status" value="5"/>
</dbReference>
<feature type="domain" description="FAS1" evidence="14">
    <location>
        <begin position="165"/>
        <end position="317"/>
    </location>
</feature>
<feature type="compositionally biased region" description="Basic and acidic residues" evidence="13">
    <location>
        <begin position="668"/>
        <end position="678"/>
    </location>
</feature>
<proteinExistence type="predicted"/>
<evidence type="ECO:0000256" key="6">
    <source>
        <dbReference type="ARBA" id="ARBA00022553"/>
    </source>
</evidence>
<accession>A0A5C6MJW4</accession>
<feature type="domain" description="FAS1" evidence="14">
    <location>
        <begin position="29"/>
        <end position="161"/>
    </location>
</feature>
<dbReference type="SUPFAM" id="SSF82153">
    <property type="entry name" value="FAS1 domain"/>
    <property type="match status" value="4"/>
</dbReference>
<keyword evidence="7" id="KW-0732">Signal</keyword>
<feature type="compositionally biased region" description="Basic and acidic residues" evidence="13">
    <location>
        <begin position="784"/>
        <end position="804"/>
    </location>
</feature>
<reference evidence="16 17" key="1">
    <citation type="submission" date="2019-04" db="EMBL/GenBank/DDBJ databases">
        <title>Chromosome genome assembly for Takifugu flavidus.</title>
        <authorList>
            <person name="Xiao S."/>
        </authorList>
    </citation>
    <scope>NUCLEOTIDE SEQUENCE [LARGE SCALE GENOMIC DNA]</scope>
    <source>
        <strain evidence="16">HTHZ2018</strain>
        <tissue evidence="16">Muscle</tissue>
    </source>
</reference>
<keyword evidence="10" id="KW-1015">Disulfide bond</keyword>
<keyword evidence="6" id="KW-0597">Phosphoprotein</keyword>
<dbReference type="AlphaFoldDB" id="A0A5C6MJW4"/>
<evidence type="ECO:0000256" key="2">
    <source>
        <dbReference type="ARBA" id="ARBA00022081"/>
    </source>
</evidence>
<keyword evidence="3" id="KW-0301">Gamma-carboxyglutamic acid</keyword>
<feature type="region of interest" description="Disordered" evidence="13">
    <location>
        <begin position="644"/>
        <end position="859"/>
    </location>
</feature>
<dbReference type="InterPro" id="IPR000782">
    <property type="entry name" value="FAS1_domain"/>
</dbReference>
<dbReference type="SMART" id="SM00554">
    <property type="entry name" value="FAS1"/>
    <property type="match status" value="4"/>
</dbReference>
<keyword evidence="8" id="KW-0677">Repeat</keyword>
<feature type="compositionally biased region" description="Basic and acidic residues" evidence="13">
    <location>
        <begin position="820"/>
        <end position="829"/>
    </location>
</feature>
<dbReference type="FunFam" id="2.30.180.10:FF:000003">
    <property type="entry name" value="periostin isoform X1"/>
    <property type="match status" value="1"/>
</dbReference>
<dbReference type="PANTHER" id="PTHR10900">
    <property type="entry name" value="PERIOSTIN-RELATED"/>
    <property type="match status" value="1"/>
</dbReference>
<evidence type="ECO:0000256" key="1">
    <source>
        <dbReference type="ARBA" id="ARBA00004498"/>
    </source>
</evidence>
<dbReference type="GO" id="GO:0007155">
    <property type="term" value="P:cell adhesion"/>
    <property type="evidence" value="ECO:0007669"/>
    <property type="project" value="UniProtKB-KW"/>
</dbReference>
<evidence type="ECO:0000256" key="5">
    <source>
        <dbReference type="ARBA" id="ARBA00022530"/>
    </source>
</evidence>
<evidence type="ECO:0000256" key="3">
    <source>
        <dbReference type="ARBA" id="ARBA00022479"/>
    </source>
</evidence>
<feature type="domain" description="FAS1" evidence="14">
    <location>
        <begin position="447"/>
        <end position="606"/>
    </location>
</feature>
<evidence type="ECO:0000256" key="13">
    <source>
        <dbReference type="SAM" id="MobiDB-lite"/>
    </source>
</evidence>
<gene>
    <name evidence="16" type="ORF">D4764_09G0005430</name>
</gene>
<evidence type="ECO:0000256" key="4">
    <source>
        <dbReference type="ARBA" id="ARBA00022525"/>
    </source>
</evidence>
<evidence type="ECO:0000256" key="10">
    <source>
        <dbReference type="ARBA" id="ARBA00023157"/>
    </source>
</evidence>